<keyword evidence="2" id="KW-1185">Reference proteome</keyword>
<dbReference type="OMA" id="IVINEHS"/>
<proteinExistence type="predicted"/>
<name>F4PF72_BATDJ</name>
<protein>
    <submittedName>
        <fullName evidence="1">Uncharacterized protein</fullName>
    </submittedName>
</protein>
<dbReference type="AlphaFoldDB" id="F4PF72"/>
<dbReference type="EMBL" id="GL882912">
    <property type="protein sequence ID" value="EGF76115.1"/>
    <property type="molecule type" value="Genomic_DNA"/>
</dbReference>
<organism evidence="1 2">
    <name type="scientific">Batrachochytrium dendrobatidis (strain JAM81 / FGSC 10211)</name>
    <name type="common">Frog chytrid fungus</name>
    <dbReference type="NCBI Taxonomy" id="684364"/>
    <lineage>
        <taxon>Eukaryota</taxon>
        <taxon>Fungi</taxon>
        <taxon>Fungi incertae sedis</taxon>
        <taxon>Chytridiomycota</taxon>
        <taxon>Chytridiomycota incertae sedis</taxon>
        <taxon>Chytridiomycetes</taxon>
        <taxon>Rhizophydiales</taxon>
        <taxon>Rhizophydiales incertae sedis</taxon>
        <taxon>Batrachochytrium</taxon>
    </lineage>
</organism>
<dbReference type="Pfam" id="PF19539">
    <property type="entry name" value="DUF6063"/>
    <property type="match status" value="1"/>
</dbReference>
<gene>
    <name evidence="1" type="ORF">BATDEDRAFT_93024</name>
</gene>
<evidence type="ECO:0000313" key="2">
    <source>
        <dbReference type="Proteomes" id="UP000007241"/>
    </source>
</evidence>
<dbReference type="InParanoid" id="F4PF72"/>
<evidence type="ECO:0000313" key="1">
    <source>
        <dbReference type="EMBL" id="EGF76115.1"/>
    </source>
</evidence>
<reference evidence="1 2" key="1">
    <citation type="submission" date="2009-12" db="EMBL/GenBank/DDBJ databases">
        <title>The draft genome of Batrachochytrium dendrobatidis.</title>
        <authorList>
            <consortium name="US DOE Joint Genome Institute (JGI-PGF)"/>
            <person name="Kuo A."/>
            <person name="Salamov A."/>
            <person name="Schmutz J."/>
            <person name="Lucas S."/>
            <person name="Pitluck S."/>
            <person name="Rosenblum E."/>
            <person name="Stajich J."/>
            <person name="Eisen M."/>
            <person name="Grigoriev I.V."/>
        </authorList>
    </citation>
    <scope>NUCLEOTIDE SEQUENCE [LARGE SCALE GENOMIC DNA]</scope>
    <source>
        <strain evidence="2">JAM81 / FGSC 10211</strain>
    </source>
</reference>
<dbReference type="Proteomes" id="UP000007241">
    <property type="component" value="Unassembled WGS sequence"/>
</dbReference>
<sequence length="719" mass="84169">MLPVWSLGTGGNFGRLNPIARQLTFGLIVYLFYQELLDDVNRTREKMIQSVRTLSSAMGVETTFEEAEKIVDALLVSTDSKKHLFTFQDQYFDEMTNRWEVYQYQYLEIDRFASDLEEGVLVYKLTKEAQELFLNTNEIQQQLPVSIQQLLVDLLIEKGDLKSALRILDGLNHRAANLLREEKIHKDELIRNPKETIYKNKGRWNKQLSDVEAQFNEEAENYKRTDNIIRKIVVSPQHQETYLKLMNRIIKTRKIHDELAKTVIGNIRLEMEIRNKHFREMWLTNTSSFRKTIWEEQAKSVGFSHPNDMLALVESVLTPKKPTWLPIEWGLDAQSEAPIATFVDPEPKEPTQYEPVVIDWDSILLLWKLIFEELLKEGQVTLSFLQTLDEVTFARWMENREAFDFWLAFASPEEPFIVNELSLENDNDDRSILLSKLLEAYPDTSELWHKKISSIPAKDTVFRSAKMNQSQIQETAANLIASLWQHKYLPLEHSLVHPYIEDQEVRNCVRRLSETWGMKVGREGKNLHLMAQPNKSVLTTPMEELRRSVRGYDSETDLYLMGVIWLVIFAEADNELSTSIRWENDGRSYSEIEDMVNKTLEHWNKLNEESEGTFAKEWSIGVKRMYSKWKVLRHTKTRKGRVVYAKDSRLGLINNAVRELEKDKMVFVEHTAQMSLVTPLPVFRERLKLRFGKMDKYQDRYEMLNVLLEDARESGEVGA</sequence>
<dbReference type="HOGENOM" id="CLU_384474_0_0_1"/>
<accession>F4PF72</accession>
<dbReference type="InterPro" id="IPR045707">
    <property type="entry name" value="DUF6063"/>
</dbReference>